<name>A0A9D5C9K5_9LILI</name>
<dbReference type="EMBL" id="JAGGNH010000007">
    <property type="protein sequence ID" value="KAJ0968395.1"/>
    <property type="molecule type" value="Genomic_DNA"/>
</dbReference>
<dbReference type="SUPFAM" id="SSF54928">
    <property type="entry name" value="RNA-binding domain, RBD"/>
    <property type="match status" value="1"/>
</dbReference>
<comment type="caution">
    <text evidence="3">The sequence shown here is derived from an EMBL/GenBank/DDBJ whole genome shotgun (WGS) entry which is preliminary data.</text>
</comment>
<dbReference type="InterPro" id="IPR012677">
    <property type="entry name" value="Nucleotide-bd_a/b_plait_sf"/>
</dbReference>
<keyword evidence="1" id="KW-0694">RNA-binding</keyword>
<accession>A0A9D5C9K5</accession>
<dbReference type="AlphaFoldDB" id="A0A9D5C9K5"/>
<evidence type="ECO:0000256" key="1">
    <source>
        <dbReference type="ARBA" id="ARBA00022884"/>
    </source>
</evidence>
<organism evidence="3 4">
    <name type="scientific">Dioscorea zingiberensis</name>
    <dbReference type="NCBI Taxonomy" id="325984"/>
    <lineage>
        <taxon>Eukaryota</taxon>
        <taxon>Viridiplantae</taxon>
        <taxon>Streptophyta</taxon>
        <taxon>Embryophyta</taxon>
        <taxon>Tracheophyta</taxon>
        <taxon>Spermatophyta</taxon>
        <taxon>Magnoliopsida</taxon>
        <taxon>Liliopsida</taxon>
        <taxon>Dioscoreales</taxon>
        <taxon>Dioscoreaceae</taxon>
        <taxon>Dioscorea</taxon>
    </lineage>
</organism>
<dbReference type="PANTHER" id="PTHR10501">
    <property type="entry name" value="U1 SMALL NUCLEAR RIBONUCLEOPROTEIN A/U2 SMALL NUCLEAR RIBONUCLEOPROTEIN B"/>
    <property type="match status" value="1"/>
</dbReference>
<feature type="compositionally biased region" description="Low complexity" evidence="2">
    <location>
        <begin position="10"/>
        <end position="23"/>
    </location>
</feature>
<gene>
    <name evidence="3" type="ORF">J5N97_025312</name>
</gene>
<reference evidence="3" key="1">
    <citation type="submission" date="2021-03" db="EMBL/GenBank/DDBJ databases">
        <authorList>
            <person name="Li Z."/>
            <person name="Yang C."/>
        </authorList>
    </citation>
    <scope>NUCLEOTIDE SEQUENCE</scope>
    <source>
        <strain evidence="3">Dzin_1.0</strain>
        <tissue evidence="3">Leaf</tissue>
    </source>
</reference>
<evidence type="ECO:0008006" key="5">
    <source>
        <dbReference type="Google" id="ProtNLM"/>
    </source>
</evidence>
<dbReference type="GO" id="GO:0003723">
    <property type="term" value="F:RNA binding"/>
    <property type="evidence" value="ECO:0007669"/>
    <property type="project" value="UniProtKB-KW"/>
</dbReference>
<dbReference type="Gene3D" id="3.30.70.330">
    <property type="match status" value="1"/>
</dbReference>
<sequence length="164" mass="17909">MAIGGNNENQRLSSRRLSQSPSPVLDESANALSIPISSYGTGESVTALTGGMGSHRDSGLENQNVWYSSNGRHETPLQPDTSNTIYMDGLRADCTCRAVAHIFCPFVGFRKVRLVSKESGHPGADPLILCFIDFGQAAVIQEALQGYKFDEHDRQSANMWLQFS</sequence>
<proteinExistence type="predicted"/>
<feature type="region of interest" description="Disordered" evidence="2">
    <location>
        <begin position="1"/>
        <end position="25"/>
    </location>
</feature>
<dbReference type="OrthoDB" id="431169at2759"/>
<reference evidence="3" key="2">
    <citation type="journal article" date="2022" name="Hortic Res">
        <title>The genome of Dioscorea zingiberensis sheds light on the biosynthesis, origin and evolution of the medicinally important diosgenin saponins.</title>
        <authorList>
            <person name="Li Y."/>
            <person name="Tan C."/>
            <person name="Li Z."/>
            <person name="Guo J."/>
            <person name="Li S."/>
            <person name="Chen X."/>
            <person name="Wang C."/>
            <person name="Dai X."/>
            <person name="Yang H."/>
            <person name="Song W."/>
            <person name="Hou L."/>
            <person name="Xu J."/>
            <person name="Tong Z."/>
            <person name="Xu A."/>
            <person name="Yuan X."/>
            <person name="Wang W."/>
            <person name="Yang Q."/>
            <person name="Chen L."/>
            <person name="Sun Z."/>
            <person name="Wang K."/>
            <person name="Pan B."/>
            <person name="Chen J."/>
            <person name="Bao Y."/>
            <person name="Liu F."/>
            <person name="Qi X."/>
            <person name="Gang D.R."/>
            <person name="Wen J."/>
            <person name="Li J."/>
        </authorList>
    </citation>
    <scope>NUCLEOTIDE SEQUENCE</scope>
    <source>
        <strain evidence="3">Dzin_1.0</strain>
    </source>
</reference>
<dbReference type="InterPro" id="IPR035979">
    <property type="entry name" value="RBD_domain_sf"/>
</dbReference>
<evidence type="ECO:0000256" key="2">
    <source>
        <dbReference type="SAM" id="MobiDB-lite"/>
    </source>
</evidence>
<evidence type="ECO:0000313" key="3">
    <source>
        <dbReference type="EMBL" id="KAJ0968395.1"/>
    </source>
</evidence>
<evidence type="ECO:0000313" key="4">
    <source>
        <dbReference type="Proteomes" id="UP001085076"/>
    </source>
</evidence>
<protein>
    <recommendedName>
        <fullName evidence="5">RRM domain-containing protein</fullName>
    </recommendedName>
</protein>
<keyword evidence="4" id="KW-1185">Reference proteome</keyword>
<dbReference type="Proteomes" id="UP001085076">
    <property type="component" value="Miscellaneous, Linkage group lg07"/>
</dbReference>